<dbReference type="EC" id="1.11.1.6" evidence="3"/>
<feature type="domain" description="Catalase core" evidence="10">
    <location>
        <begin position="36"/>
        <end position="261"/>
    </location>
</feature>
<keyword evidence="9" id="KW-0376">Hydrogen peroxide</keyword>
<evidence type="ECO:0000313" key="11">
    <source>
        <dbReference type="EMBL" id="KAL1632213.1"/>
    </source>
</evidence>
<evidence type="ECO:0000256" key="1">
    <source>
        <dbReference type="ARBA" id="ARBA00001971"/>
    </source>
</evidence>
<dbReference type="PANTHER" id="PTHR42821:SF1">
    <property type="entry name" value="CATALASE-B"/>
    <property type="match status" value="1"/>
</dbReference>
<keyword evidence="8" id="KW-0408">Iron</keyword>
<proteinExistence type="inferred from homology"/>
<dbReference type="InterPro" id="IPR018028">
    <property type="entry name" value="Catalase"/>
</dbReference>
<dbReference type="SUPFAM" id="SSF56634">
    <property type="entry name" value="Heme-dependent catalase-like"/>
    <property type="match status" value="1"/>
</dbReference>
<dbReference type="PROSITE" id="PS51402">
    <property type="entry name" value="CATALASE_3"/>
    <property type="match status" value="1"/>
</dbReference>
<dbReference type="InterPro" id="IPR011614">
    <property type="entry name" value="Catalase_core"/>
</dbReference>
<name>A0ABR3SY13_9PEZI</name>
<dbReference type="Proteomes" id="UP001521116">
    <property type="component" value="Unassembled WGS sequence"/>
</dbReference>
<evidence type="ECO:0000259" key="10">
    <source>
        <dbReference type="SMART" id="SM01060"/>
    </source>
</evidence>
<evidence type="ECO:0000256" key="4">
    <source>
        <dbReference type="ARBA" id="ARBA00022559"/>
    </source>
</evidence>
<sequence length="453" mass="50540">MAASLLSKVAQGTEAKKILDLEKDTRNYQDDKNRIASDWGVKQTSTDDWLKCIMRFDHGRIPERVVHAGRPEPHDEAPQAQSAHNSFWNFRVLPTEATHMFMWMQSDRAISRSYRMMQSFGVNAYTLANEKGERHFAKFHFTPELGVYSLPKELVPIRYIGELELNCNVDEFFTQTEQVAFYTSHVVPGIGFSDDPLLQGRNFSCFDTQLSRLGTNWPELPINRPVCPVMNQNRDGAMRHGIPEIDLRLAQQVAENVGGPIPQETKRPNHGKKAKNLSQLDFLPKRPTIASRRVAISIADGFDLVGYAGIKAALTTAQAFPFTIGPRRSPIFAAGEDRKSGKGVKPDHHLEGMRSTMFDSIFILGGAETVVRCTGSAGVRSSKAISAVGEAAALVKDIVALPEITVPESAETQESYGFTPESFKEVFKIAKGTKDFVDAYFYSISQHRKWIVS</sequence>
<evidence type="ECO:0000256" key="5">
    <source>
        <dbReference type="ARBA" id="ARBA00022617"/>
    </source>
</evidence>
<dbReference type="InterPro" id="IPR029062">
    <property type="entry name" value="Class_I_gatase-like"/>
</dbReference>
<protein>
    <recommendedName>
        <fullName evidence="3">catalase</fullName>
        <ecNumber evidence="3">1.11.1.6</ecNumber>
    </recommendedName>
</protein>
<keyword evidence="12" id="KW-1185">Reference proteome</keyword>
<evidence type="ECO:0000256" key="7">
    <source>
        <dbReference type="ARBA" id="ARBA00023002"/>
    </source>
</evidence>
<comment type="caution">
    <text evidence="11">The sequence shown here is derived from an EMBL/GenBank/DDBJ whole genome shotgun (WGS) entry which is preliminary data.</text>
</comment>
<evidence type="ECO:0000313" key="12">
    <source>
        <dbReference type="Proteomes" id="UP001521116"/>
    </source>
</evidence>
<comment type="similarity">
    <text evidence="2">Belongs to the catalase family.</text>
</comment>
<keyword evidence="4" id="KW-0575">Peroxidase</keyword>
<accession>A0ABR3SY13</accession>
<evidence type="ECO:0000256" key="9">
    <source>
        <dbReference type="ARBA" id="ARBA00023324"/>
    </source>
</evidence>
<gene>
    <name evidence="11" type="primary">cat1</name>
    <name evidence="11" type="ORF">SLS56_003793</name>
</gene>
<keyword evidence="5" id="KW-0349">Heme</keyword>
<evidence type="ECO:0000256" key="3">
    <source>
        <dbReference type="ARBA" id="ARBA00012314"/>
    </source>
</evidence>
<dbReference type="InterPro" id="IPR020835">
    <property type="entry name" value="Catalase_sf"/>
</dbReference>
<dbReference type="EMBL" id="JAJVDC020000032">
    <property type="protein sequence ID" value="KAL1632213.1"/>
    <property type="molecule type" value="Genomic_DNA"/>
</dbReference>
<dbReference type="SMART" id="SM01060">
    <property type="entry name" value="Catalase"/>
    <property type="match status" value="1"/>
</dbReference>
<evidence type="ECO:0000256" key="6">
    <source>
        <dbReference type="ARBA" id="ARBA00022723"/>
    </source>
</evidence>
<comment type="cofactor">
    <cofactor evidence="1">
        <name>heme</name>
        <dbReference type="ChEBI" id="CHEBI:30413"/>
    </cofactor>
</comment>
<dbReference type="Pfam" id="PF00199">
    <property type="entry name" value="Catalase"/>
    <property type="match status" value="1"/>
</dbReference>
<dbReference type="Gene3D" id="2.40.180.10">
    <property type="entry name" value="Catalase core domain"/>
    <property type="match status" value="2"/>
</dbReference>
<keyword evidence="7" id="KW-0560">Oxidoreductase</keyword>
<keyword evidence="6" id="KW-0479">Metal-binding</keyword>
<evidence type="ECO:0000256" key="8">
    <source>
        <dbReference type="ARBA" id="ARBA00023004"/>
    </source>
</evidence>
<dbReference type="SUPFAM" id="SSF52317">
    <property type="entry name" value="Class I glutamine amidotransferase-like"/>
    <property type="match status" value="1"/>
</dbReference>
<organism evidence="11 12">
    <name type="scientific">Neofusicoccum ribis</name>
    <dbReference type="NCBI Taxonomy" id="45134"/>
    <lineage>
        <taxon>Eukaryota</taxon>
        <taxon>Fungi</taxon>
        <taxon>Dikarya</taxon>
        <taxon>Ascomycota</taxon>
        <taxon>Pezizomycotina</taxon>
        <taxon>Dothideomycetes</taxon>
        <taxon>Dothideomycetes incertae sedis</taxon>
        <taxon>Botryosphaeriales</taxon>
        <taxon>Botryosphaeriaceae</taxon>
        <taxon>Neofusicoccum</taxon>
    </lineage>
</organism>
<dbReference type="PANTHER" id="PTHR42821">
    <property type="entry name" value="CATALASE"/>
    <property type="match status" value="1"/>
</dbReference>
<evidence type="ECO:0000256" key="2">
    <source>
        <dbReference type="ARBA" id="ARBA00005329"/>
    </source>
</evidence>
<reference evidence="11 12" key="1">
    <citation type="submission" date="2024-02" db="EMBL/GenBank/DDBJ databases">
        <title>De novo assembly and annotation of 12 fungi associated with fruit tree decline syndrome in Ontario, Canada.</title>
        <authorList>
            <person name="Sulman M."/>
            <person name="Ellouze W."/>
            <person name="Ilyukhin E."/>
        </authorList>
    </citation>
    <scope>NUCLEOTIDE SEQUENCE [LARGE SCALE GENOMIC DNA]</scope>
    <source>
        <strain evidence="11 12">M1-105</strain>
    </source>
</reference>
<dbReference type="InterPro" id="IPR024712">
    <property type="entry name" value="Catalase_clade2"/>
</dbReference>
<dbReference type="Gene3D" id="3.40.50.880">
    <property type="match status" value="1"/>
</dbReference>